<sequence length="160" mass="17865">MHFGVLVANEPRARAERVRRLPVLQRRFDALPVDEAVAESYGHLSAAVVAVGRRPAVPATTPRPPFRLLRRHAARRVLGRVPRPPLRGPRPRVARTSPARSLRRGHGRHAVARRDPGVLPPRPHVGQRVRSCSGSVREQDLTSPGRHWRKPRARTGPTGR</sequence>
<reference evidence="2 3" key="1">
    <citation type="submission" date="2011-05" db="EMBL/GenBank/DDBJ databases">
        <title>Whole genome sequence of Microlunatus phosphovorus NM-1.</title>
        <authorList>
            <person name="Hosoyama A."/>
            <person name="Sasaki K."/>
            <person name="Harada T."/>
            <person name="Igarashi R."/>
            <person name="Kawakoshi A."/>
            <person name="Sasagawa M."/>
            <person name="Fukada J."/>
            <person name="Nakamura S."/>
            <person name="Katano Y."/>
            <person name="Hanada S."/>
            <person name="Kamagata Y."/>
            <person name="Nakamura N."/>
            <person name="Yamazaki S."/>
            <person name="Fujita N."/>
        </authorList>
    </citation>
    <scope>NUCLEOTIDE SEQUENCE [LARGE SCALE GENOMIC DNA]</scope>
    <source>
        <strain evidence="3">ATCC 700054 / DSM 10555 / JCM 9379 / NBRC 101784 / NCIMB 13414 / VKM Ac-1990 / NM-1</strain>
    </source>
</reference>
<dbReference type="STRING" id="1032480.MLP_03700"/>
<dbReference type="KEGG" id="mph:MLP_03700"/>
<evidence type="ECO:0000313" key="2">
    <source>
        <dbReference type="EMBL" id="BAK33384.1"/>
    </source>
</evidence>
<dbReference type="AlphaFoldDB" id="F5XJ58"/>
<proteinExistence type="predicted"/>
<dbReference type="HOGENOM" id="CLU_1650197_0_0_11"/>
<evidence type="ECO:0000313" key="3">
    <source>
        <dbReference type="Proteomes" id="UP000007947"/>
    </source>
</evidence>
<keyword evidence="3" id="KW-1185">Reference proteome</keyword>
<accession>F5XJ58</accession>
<organism evidence="2 3">
    <name type="scientific">Microlunatus phosphovorus (strain ATCC 700054 / DSM 10555 / JCM 9379 / NBRC 101784 / NCIMB 13414 / VKM Ac-1990 / NM-1)</name>
    <dbReference type="NCBI Taxonomy" id="1032480"/>
    <lineage>
        <taxon>Bacteria</taxon>
        <taxon>Bacillati</taxon>
        <taxon>Actinomycetota</taxon>
        <taxon>Actinomycetes</taxon>
        <taxon>Propionibacteriales</taxon>
        <taxon>Propionibacteriaceae</taxon>
        <taxon>Microlunatus</taxon>
    </lineage>
</organism>
<dbReference type="Proteomes" id="UP000007947">
    <property type="component" value="Chromosome"/>
</dbReference>
<feature type="compositionally biased region" description="Basic residues" evidence="1">
    <location>
        <begin position="101"/>
        <end position="111"/>
    </location>
</feature>
<dbReference type="eggNOG" id="COG1487">
    <property type="taxonomic scope" value="Bacteria"/>
</dbReference>
<feature type="region of interest" description="Disordered" evidence="1">
    <location>
        <begin position="78"/>
        <end position="160"/>
    </location>
</feature>
<protein>
    <submittedName>
        <fullName evidence="2">Uncharacterized protein</fullName>
    </submittedName>
</protein>
<evidence type="ECO:0000256" key="1">
    <source>
        <dbReference type="SAM" id="MobiDB-lite"/>
    </source>
</evidence>
<gene>
    <name evidence="2" type="ordered locus">MLP_03700</name>
</gene>
<dbReference type="EMBL" id="AP012204">
    <property type="protein sequence ID" value="BAK33384.1"/>
    <property type="molecule type" value="Genomic_DNA"/>
</dbReference>
<name>F5XJ58_MICPN</name>